<keyword evidence="2" id="KW-0732">Signal</keyword>
<dbReference type="RefSeq" id="WP_267610467.1">
    <property type="nucleotide sequence ID" value="NZ_JAOVZQ010000001.1"/>
</dbReference>
<evidence type="ECO:0000256" key="2">
    <source>
        <dbReference type="ARBA" id="ARBA00022729"/>
    </source>
</evidence>
<evidence type="ECO:0000256" key="5">
    <source>
        <dbReference type="ARBA" id="ARBA00023237"/>
    </source>
</evidence>
<keyword evidence="5" id="KW-0998">Cell outer membrane</keyword>
<accession>A0ABT3Y9E3</accession>
<evidence type="ECO:0000256" key="4">
    <source>
        <dbReference type="ARBA" id="ARBA00023139"/>
    </source>
</evidence>
<keyword evidence="8" id="KW-1185">Reference proteome</keyword>
<comment type="subcellular location">
    <subcellularLocation>
        <location evidence="1">Cell outer membrane</location>
        <topology evidence="1">Lipid-anchor</topology>
    </subcellularLocation>
</comment>
<name>A0ABT3Y9E3_9HYPH</name>
<reference evidence="7" key="1">
    <citation type="submission" date="2022-10" db="EMBL/GenBank/DDBJ databases">
        <title>Hoeflea sp. J2-29, isolated from marine algae.</title>
        <authorList>
            <person name="Kristyanto S."/>
            <person name="Kim J.M."/>
            <person name="Jeon C.O."/>
        </authorList>
    </citation>
    <scope>NUCLEOTIDE SEQUENCE</scope>
    <source>
        <strain evidence="7">J2-29</strain>
    </source>
</reference>
<evidence type="ECO:0000256" key="3">
    <source>
        <dbReference type="ARBA" id="ARBA00023136"/>
    </source>
</evidence>
<keyword evidence="6 7" id="KW-0449">Lipoprotein</keyword>
<organism evidence="7 8">
    <name type="scientific">Hoeflea ulvae</name>
    <dbReference type="NCBI Taxonomy" id="2983764"/>
    <lineage>
        <taxon>Bacteria</taxon>
        <taxon>Pseudomonadati</taxon>
        <taxon>Pseudomonadota</taxon>
        <taxon>Alphaproteobacteria</taxon>
        <taxon>Hyphomicrobiales</taxon>
        <taxon>Rhizobiaceae</taxon>
        <taxon>Hoeflea</taxon>
    </lineage>
</organism>
<evidence type="ECO:0000313" key="7">
    <source>
        <dbReference type="EMBL" id="MCY0092479.1"/>
    </source>
</evidence>
<evidence type="ECO:0000313" key="8">
    <source>
        <dbReference type="Proteomes" id="UP001081283"/>
    </source>
</evidence>
<evidence type="ECO:0000256" key="1">
    <source>
        <dbReference type="ARBA" id="ARBA00004459"/>
    </source>
</evidence>
<sequence>MTTGPWIKTIGAMALLAVVLAGCGKKGPLERPGVTATTTIADGETAPAPAPERRFILDGLLE</sequence>
<dbReference type="EMBL" id="JAOVZQ010000001">
    <property type="protein sequence ID" value="MCY0092479.1"/>
    <property type="molecule type" value="Genomic_DNA"/>
</dbReference>
<keyword evidence="3" id="KW-0472">Membrane</keyword>
<gene>
    <name evidence="7" type="ORF">OEG82_00235</name>
</gene>
<dbReference type="InterPro" id="IPR032831">
    <property type="entry name" value="LptM_cons"/>
</dbReference>
<dbReference type="NCBIfam" id="NF047847">
    <property type="entry name" value="SS_mature_LptM"/>
    <property type="match status" value="1"/>
</dbReference>
<dbReference type="Proteomes" id="UP001081283">
    <property type="component" value="Unassembled WGS sequence"/>
</dbReference>
<protein>
    <submittedName>
        <fullName evidence="7">Lipoprotein</fullName>
    </submittedName>
</protein>
<keyword evidence="4" id="KW-0564">Palmitate</keyword>
<proteinExistence type="predicted"/>
<comment type="caution">
    <text evidence="7">The sequence shown here is derived from an EMBL/GenBank/DDBJ whole genome shotgun (WGS) entry which is preliminary data.</text>
</comment>
<evidence type="ECO:0000256" key="6">
    <source>
        <dbReference type="ARBA" id="ARBA00023288"/>
    </source>
</evidence>